<keyword evidence="2" id="KW-1185">Reference proteome</keyword>
<dbReference type="RefSeq" id="WP_212188466.1">
    <property type="nucleotide sequence ID" value="NZ_JAGTAR010000003.1"/>
</dbReference>
<sequence length="240" mass="26914">MLIEKVLKHMRVADTVHLGNVILDELEKTTIEDAYITAIKSEMSTICIGLAGAVNDTKVLSMLEKYDALRDNTYRSLLYLNKGFLLHPDAKIRAAASEVQQVLDKYGFSLVNHNYASESTLIDAFIRDMKMPLIAPNVTVLPGLSAILSQLQTDQDLFKSAERSWHEARAEDGKTLNATALKHELMKVINDKLVLYLRAMAQLNPATFEALSNNISMHIRRANELVKRRSSSEEEVEIGN</sequence>
<proteinExistence type="predicted"/>
<evidence type="ECO:0000313" key="2">
    <source>
        <dbReference type="Proteomes" id="UP000679220"/>
    </source>
</evidence>
<reference evidence="1" key="2">
    <citation type="submission" date="2021-04" db="EMBL/GenBank/DDBJ databases">
        <authorList>
            <person name="Zhang T."/>
            <person name="Zhang Y."/>
            <person name="Lu D."/>
            <person name="Zuo D."/>
            <person name="Du Z."/>
        </authorList>
    </citation>
    <scope>NUCLEOTIDE SEQUENCE</scope>
    <source>
        <strain evidence="1">JR1</strain>
    </source>
</reference>
<name>A0A941F192_9BACT</name>
<dbReference type="AlphaFoldDB" id="A0A941F192"/>
<dbReference type="Pfam" id="PF19775">
    <property type="entry name" value="DUF6261"/>
    <property type="match status" value="1"/>
</dbReference>
<evidence type="ECO:0000313" key="1">
    <source>
        <dbReference type="EMBL" id="MBR8534562.1"/>
    </source>
</evidence>
<dbReference type="InterPro" id="IPR046228">
    <property type="entry name" value="DUF6261"/>
</dbReference>
<reference evidence="1" key="1">
    <citation type="journal article" date="2018" name="Int. J. Syst. Evol. Microbiol.">
        <title>Carboxylicivirga sediminis sp. nov., isolated from coastal sediment.</title>
        <authorList>
            <person name="Wang F.Q."/>
            <person name="Ren L.H."/>
            <person name="Zou R.J."/>
            <person name="Sun Y.Z."/>
            <person name="Liu X.J."/>
            <person name="Jiang F."/>
            <person name="Liu L.J."/>
        </authorList>
    </citation>
    <scope>NUCLEOTIDE SEQUENCE</scope>
    <source>
        <strain evidence="1">JR1</strain>
    </source>
</reference>
<protein>
    <submittedName>
        <fullName evidence="1">Uncharacterized protein</fullName>
    </submittedName>
</protein>
<comment type="caution">
    <text evidence="1">The sequence shown here is derived from an EMBL/GenBank/DDBJ whole genome shotgun (WGS) entry which is preliminary data.</text>
</comment>
<gene>
    <name evidence="1" type="ORF">KDU71_03250</name>
</gene>
<dbReference type="Proteomes" id="UP000679220">
    <property type="component" value="Unassembled WGS sequence"/>
</dbReference>
<dbReference type="EMBL" id="JAGTAR010000003">
    <property type="protein sequence ID" value="MBR8534562.1"/>
    <property type="molecule type" value="Genomic_DNA"/>
</dbReference>
<organism evidence="1 2">
    <name type="scientific">Carboxylicivirga sediminis</name>
    <dbReference type="NCBI Taxonomy" id="2006564"/>
    <lineage>
        <taxon>Bacteria</taxon>
        <taxon>Pseudomonadati</taxon>
        <taxon>Bacteroidota</taxon>
        <taxon>Bacteroidia</taxon>
        <taxon>Marinilabiliales</taxon>
        <taxon>Marinilabiliaceae</taxon>
        <taxon>Carboxylicivirga</taxon>
    </lineage>
</organism>
<accession>A0A941F192</accession>